<sequence>MPEFLYYIIYMRGKRKEGLFVHDRGPVSSPNGMKCQKKSSWSGETSRGESKLIARQYAYLLWAKREWNLGKIVRFMTIIRFKPEDFGNNLGFPYKAFTIKLPLNTVVNNEYKELLRNKIIITLNDLHNIISRAMMFINSYCLVSSRDSIPSYIYNQTFWYSVCQLVNGRKIRDYIYRIQSKPTKRSQPMSVRSLH</sequence>
<proteinExistence type="predicted"/>
<protein>
    <submittedName>
        <fullName evidence="1">Uncharacterized protein</fullName>
    </submittedName>
</protein>
<name>A0A162TWN1_PHYB8</name>
<dbReference type="InParanoid" id="A0A162TWN1"/>
<dbReference type="RefSeq" id="XP_018289602.1">
    <property type="nucleotide sequence ID" value="XM_018442214.1"/>
</dbReference>
<gene>
    <name evidence="1" type="ORF">PHYBLDRAFT_70104</name>
</gene>
<reference evidence="2" key="1">
    <citation type="submission" date="2015-06" db="EMBL/GenBank/DDBJ databases">
        <title>Expansion of signal transduction pathways in fungi by whole-genome duplication.</title>
        <authorList>
            <consortium name="DOE Joint Genome Institute"/>
            <person name="Corrochano L.M."/>
            <person name="Kuo A."/>
            <person name="Marcet-Houben M."/>
            <person name="Polaino S."/>
            <person name="Salamov A."/>
            <person name="Villalobos J.M."/>
            <person name="Alvarez M.I."/>
            <person name="Avalos J."/>
            <person name="Benito E.P."/>
            <person name="Benoit I."/>
            <person name="Burger G."/>
            <person name="Camino L.P."/>
            <person name="Canovas D."/>
            <person name="Cerda-Olmedo E."/>
            <person name="Cheng J.-F."/>
            <person name="Dominguez A."/>
            <person name="Elias M."/>
            <person name="Eslava A.P."/>
            <person name="Glaser F."/>
            <person name="Grimwood J."/>
            <person name="Gutierrez G."/>
            <person name="Heitman J."/>
            <person name="Henrissat B."/>
            <person name="Iturriaga E.A."/>
            <person name="Lang B.F."/>
            <person name="Lavin J.L."/>
            <person name="Lee S."/>
            <person name="Li W."/>
            <person name="Lindquist E."/>
            <person name="Lopez-Garcia S."/>
            <person name="Luque E.M."/>
            <person name="Marcos A.T."/>
            <person name="Martin J."/>
            <person name="McCluskey K."/>
            <person name="Medina H.R."/>
            <person name="Miralles-Duran A."/>
            <person name="Miyazaki A."/>
            <person name="Munoz-Torres E."/>
            <person name="Oguiza J.A."/>
            <person name="Ohm R."/>
            <person name="Olmedo M."/>
            <person name="Orejas M."/>
            <person name="Ortiz-Castellanos L."/>
            <person name="Pisabarro A.G."/>
            <person name="Rodriguez-Romero J."/>
            <person name="Ruiz-Herrera J."/>
            <person name="Ruiz-Vazquez R."/>
            <person name="Sanz C."/>
            <person name="Schackwitz W."/>
            <person name="Schmutz J."/>
            <person name="Shahriari M."/>
            <person name="Shelest E."/>
            <person name="Silva-Franco F."/>
            <person name="Soanes D."/>
            <person name="Syed K."/>
            <person name="Tagua V.G."/>
            <person name="Talbot N.J."/>
            <person name="Thon M."/>
            <person name="De vries R.P."/>
            <person name="Wiebenga A."/>
            <person name="Yadav J.S."/>
            <person name="Braun E.L."/>
            <person name="Baker S."/>
            <person name="Garre V."/>
            <person name="Horwitz B."/>
            <person name="Torres-Martinez S."/>
            <person name="Idnurm A."/>
            <person name="Herrera-Estrella A."/>
            <person name="Gabaldon T."/>
            <person name="Grigoriev I.V."/>
        </authorList>
    </citation>
    <scope>NUCLEOTIDE SEQUENCE [LARGE SCALE GENOMIC DNA]</scope>
    <source>
        <strain evidence="2">NRRL 1555(-)</strain>
    </source>
</reference>
<dbReference type="OrthoDB" id="2285535at2759"/>
<keyword evidence="2" id="KW-1185">Reference proteome</keyword>
<dbReference type="EMBL" id="KV440985">
    <property type="protein sequence ID" value="OAD71562.1"/>
    <property type="molecule type" value="Genomic_DNA"/>
</dbReference>
<evidence type="ECO:0000313" key="1">
    <source>
        <dbReference type="EMBL" id="OAD71562.1"/>
    </source>
</evidence>
<dbReference type="STRING" id="763407.A0A162TWN1"/>
<evidence type="ECO:0000313" key="2">
    <source>
        <dbReference type="Proteomes" id="UP000077315"/>
    </source>
</evidence>
<dbReference type="GeneID" id="29003120"/>
<accession>A0A162TWN1</accession>
<dbReference type="VEuPathDB" id="FungiDB:PHYBLDRAFT_70104"/>
<dbReference type="Proteomes" id="UP000077315">
    <property type="component" value="Unassembled WGS sequence"/>
</dbReference>
<dbReference type="AlphaFoldDB" id="A0A162TWN1"/>
<organism evidence="1 2">
    <name type="scientific">Phycomyces blakesleeanus (strain ATCC 8743b / DSM 1359 / FGSC 10004 / NBRC 33097 / NRRL 1555)</name>
    <dbReference type="NCBI Taxonomy" id="763407"/>
    <lineage>
        <taxon>Eukaryota</taxon>
        <taxon>Fungi</taxon>
        <taxon>Fungi incertae sedis</taxon>
        <taxon>Mucoromycota</taxon>
        <taxon>Mucoromycotina</taxon>
        <taxon>Mucoromycetes</taxon>
        <taxon>Mucorales</taxon>
        <taxon>Phycomycetaceae</taxon>
        <taxon>Phycomyces</taxon>
    </lineage>
</organism>